<evidence type="ECO:0000313" key="3">
    <source>
        <dbReference type="Proteomes" id="UP000323917"/>
    </source>
</evidence>
<dbReference type="Gene3D" id="2.130.10.10">
    <property type="entry name" value="YVTN repeat-like/Quinoprotein amine dehydrogenase"/>
    <property type="match status" value="1"/>
</dbReference>
<keyword evidence="3" id="KW-1185">Reference proteome</keyword>
<dbReference type="InterPro" id="IPR005534">
    <property type="entry name" value="Curli_assmbl/transp-comp_CsgG"/>
</dbReference>
<feature type="chain" id="PRO_5023070486" evidence="1">
    <location>
        <begin position="26"/>
        <end position="1204"/>
    </location>
</feature>
<dbReference type="Pfam" id="PF03783">
    <property type="entry name" value="CsgG"/>
    <property type="match status" value="1"/>
</dbReference>
<name>A0A5B9QFS1_9BACT</name>
<keyword evidence="1" id="KW-0732">Signal</keyword>
<gene>
    <name evidence="2" type="ORF">Pr1d_38340</name>
</gene>
<reference evidence="2 3" key="1">
    <citation type="submission" date="2019-08" db="EMBL/GenBank/DDBJ databases">
        <title>Deep-cultivation of Planctomycetes and their phenomic and genomic characterization uncovers novel biology.</title>
        <authorList>
            <person name="Wiegand S."/>
            <person name="Jogler M."/>
            <person name="Boedeker C."/>
            <person name="Pinto D."/>
            <person name="Vollmers J."/>
            <person name="Rivas-Marin E."/>
            <person name="Kohn T."/>
            <person name="Peeters S.H."/>
            <person name="Heuer A."/>
            <person name="Rast P."/>
            <person name="Oberbeckmann S."/>
            <person name="Bunk B."/>
            <person name="Jeske O."/>
            <person name="Meyerdierks A."/>
            <person name="Storesund J.E."/>
            <person name="Kallscheuer N."/>
            <person name="Luecker S."/>
            <person name="Lage O.M."/>
            <person name="Pohl T."/>
            <person name="Merkel B.J."/>
            <person name="Hornburger P."/>
            <person name="Mueller R.-W."/>
            <person name="Bruemmer F."/>
            <person name="Labrenz M."/>
            <person name="Spormann A.M."/>
            <person name="Op den Camp H."/>
            <person name="Overmann J."/>
            <person name="Amann R."/>
            <person name="Jetten M.S.M."/>
            <person name="Mascher T."/>
            <person name="Medema M.H."/>
            <person name="Devos D.P."/>
            <person name="Kaster A.-K."/>
            <person name="Ovreas L."/>
            <person name="Rohde M."/>
            <person name="Galperin M.Y."/>
            <person name="Jogler C."/>
        </authorList>
    </citation>
    <scope>NUCLEOTIDE SEQUENCE [LARGE SCALE GENOMIC DNA]</scope>
    <source>
        <strain evidence="2 3">Pr1d</strain>
    </source>
</reference>
<evidence type="ECO:0000256" key="1">
    <source>
        <dbReference type="SAM" id="SignalP"/>
    </source>
</evidence>
<proteinExistence type="predicted"/>
<organism evidence="2 3">
    <name type="scientific">Bythopirellula goksoeyrii</name>
    <dbReference type="NCBI Taxonomy" id="1400387"/>
    <lineage>
        <taxon>Bacteria</taxon>
        <taxon>Pseudomonadati</taxon>
        <taxon>Planctomycetota</taxon>
        <taxon>Planctomycetia</taxon>
        <taxon>Pirellulales</taxon>
        <taxon>Lacipirellulaceae</taxon>
        <taxon>Bythopirellula</taxon>
    </lineage>
</organism>
<dbReference type="KEGG" id="bgok:Pr1d_38340"/>
<accession>A0A5B9QFS1</accession>
<dbReference type="EMBL" id="CP042913">
    <property type="protein sequence ID" value="QEG36520.1"/>
    <property type="molecule type" value="Genomic_DNA"/>
</dbReference>
<dbReference type="GO" id="GO:0030288">
    <property type="term" value="C:outer membrane-bounded periplasmic space"/>
    <property type="evidence" value="ECO:0007669"/>
    <property type="project" value="InterPro"/>
</dbReference>
<dbReference type="AlphaFoldDB" id="A0A5B9QFS1"/>
<dbReference type="Proteomes" id="UP000323917">
    <property type="component" value="Chromosome"/>
</dbReference>
<dbReference type="OrthoDB" id="252847at2"/>
<sequence precursor="true">MRVRCQLATVFCMAAMLISSACARAANTVAISTKSSANVADKQLVDALLPLLEHAVGEKKGLQVVEREQAAALVAELARSLESNNANPLAVGQIDPANLLVTVELSPAEEDSKNRFTLVRITEGATAVVRGETAVPISAALIEEATAEIADFVATIAQGPTSRSATLAVLPFESVERFDRLRPLERGLRDLFVANLLQLETCRVVQRSSMEQLLAELELVRAGLTNEGRGLEAAPEREAAYVLRGEIDERNTPNGNLVVIVAELVEVKSLKVVLRSEHACLPQAIAEQVAEIATEISKFVSASDDRPVPAKNAGIKEIDRLYELALRDVYRFNRYNPEDAGYRPFRIPNVQQPAHVQQSVEPESPLGVHLLQKSIDRLESILFLEPERLTAALPLAYCLSFHIDGVWNPERCEQLLRRIRAETTDSEMYEIANELLADMYFTHEGCLFSEQDIAEVDPELLRLGFDRRLEAFATSTKDGLSIPRIRMLYVLENICSHTQNQQQWSRLLNTLAKVVEAPVTQQSPPKVQDRLLSRSSAFAASIVRNKKGSAQTQREAEALLERWRDSDDRWRRLYGKRRLLELHPSPQTQQELDALLEESFVNDTDPHVQQSLIMEKTQLAKRLLHQQKAVEALRILEGIQPLNIIQMVEHDITNSYYGYHLGQCYEALGRKREALDVYLHYVGMPPGHFLGLDVTKRIDALGGVPLDKNRDIDIEYLDVSAGEPFHCKVLATDGNRLYCSGGFELGRRGPQAVPLKSVRQLDFATGDWTNLGGPDDRVSCLAVADGFLWAGTDHDGLWRRSLKTGEWRQWTTDDGLPTNSIVAIAAHGPIAYTSVANIDSLRKIVSGGIVRIDPNADAPIHIYRDQESPQTAPASMSIHAGQLVVPGVEGRLHSLDLITQQWHELSQSTIIVDAGRSGIWYTPFQHIALLPQRNEGSSKSYPLTSSLKNYPGAYSFPSFFVEHDGQLWIGGRTWRRFNHSGLSRLDLTTGELTLYGPPDGFRYDDQNHYECYDAVWAKDRLWVATSFGLAEVALRDPANQNEATPIEKYAQTIKPLLPKGWSLTVTGNMISVRREQPVLITPLYGRPGTNEGETVEEYLRRIGSFIPLEIDLRFIHRLSPKELETRKAHNHFLERQGARGFPDKAQFSRHLQMQELNKLPVYFDENYSIFVDGVPPQYTMHDDAARGEMKTIFAKLKDVLEPYK</sequence>
<dbReference type="SUPFAM" id="SSF50969">
    <property type="entry name" value="YVTN repeat-like/Quinoprotein amine dehydrogenase"/>
    <property type="match status" value="1"/>
</dbReference>
<dbReference type="InterPro" id="IPR011044">
    <property type="entry name" value="Quino_amine_DH_bsu"/>
</dbReference>
<dbReference type="InterPro" id="IPR015943">
    <property type="entry name" value="WD40/YVTN_repeat-like_dom_sf"/>
</dbReference>
<dbReference type="PROSITE" id="PS51257">
    <property type="entry name" value="PROKAR_LIPOPROTEIN"/>
    <property type="match status" value="1"/>
</dbReference>
<protein>
    <submittedName>
        <fullName evidence="2">Curli production assembly/transport component CsgG</fullName>
    </submittedName>
</protein>
<feature type="signal peptide" evidence="1">
    <location>
        <begin position="1"/>
        <end position="25"/>
    </location>
</feature>
<evidence type="ECO:0000313" key="2">
    <source>
        <dbReference type="EMBL" id="QEG36520.1"/>
    </source>
</evidence>